<dbReference type="Pfam" id="PF13349">
    <property type="entry name" value="DUF4097"/>
    <property type="match status" value="1"/>
</dbReference>
<dbReference type="InterPro" id="IPR025164">
    <property type="entry name" value="Toastrack_DUF4097"/>
</dbReference>
<keyword evidence="1" id="KW-1133">Transmembrane helix</keyword>
<gene>
    <name evidence="3" type="ORF">AFL42_09690</name>
</gene>
<feature type="transmembrane region" description="Helical" evidence="1">
    <location>
        <begin position="7"/>
        <end position="26"/>
    </location>
</feature>
<keyword evidence="4" id="KW-1185">Reference proteome</keyword>
<evidence type="ECO:0000313" key="4">
    <source>
        <dbReference type="Proteomes" id="UP000037854"/>
    </source>
</evidence>
<dbReference type="Gene3D" id="2.160.20.120">
    <property type="match status" value="1"/>
</dbReference>
<reference evidence="3 4" key="1">
    <citation type="submission" date="2015-07" db="EMBL/GenBank/DDBJ databases">
        <title>High-quality draft genome sequence of Oceanobacillus caeni HM6, a bacillus isolated from a human feces.</title>
        <authorList>
            <person name="Kumar J."/>
            <person name="Verma M.K."/>
            <person name="Pandey R."/>
            <person name="Bhambi M."/>
            <person name="Chauhan N."/>
        </authorList>
    </citation>
    <scope>NUCLEOTIDE SEQUENCE [LARGE SCALE GENOMIC DNA]</scope>
    <source>
        <strain evidence="3 4">HM6</strain>
    </source>
</reference>
<keyword evidence="1" id="KW-0812">Transmembrane</keyword>
<sequence length="264" mass="29339">MIDLKKVTVIAIVLIGVMAVSITQFFSRNGSGPEQLEVSENFVGVHVKAHNAAVEIFPSDSKSAEIAVSGKNKHDKLEAKVKNDTLMVELKDKRFFSWFTFDWFNTFKTSTLTLYLPRNMYEMIKAETDNGLVKLENINANDIYVETDNGKIDLRNIESSYLSAETDNGTIDLDHVVGEISGTTDNGKIIFNTDTLDQMINLETDNGAIKVYTENDPTNTTFNINTDNGKISVFGNSNYDTVIGDGENLVKLKTDNGSITVEKR</sequence>
<keyword evidence="1" id="KW-0472">Membrane</keyword>
<evidence type="ECO:0000256" key="1">
    <source>
        <dbReference type="SAM" id="Phobius"/>
    </source>
</evidence>
<organism evidence="3 4">
    <name type="scientific">Oceanobacillus caeni</name>
    <dbReference type="NCBI Taxonomy" id="405946"/>
    <lineage>
        <taxon>Bacteria</taxon>
        <taxon>Bacillati</taxon>
        <taxon>Bacillota</taxon>
        <taxon>Bacilli</taxon>
        <taxon>Bacillales</taxon>
        <taxon>Bacillaceae</taxon>
        <taxon>Oceanobacillus</taxon>
    </lineage>
</organism>
<accession>A0ABR5MIT4</accession>
<dbReference type="EMBL" id="LGTK01000029">
    <property type="protein sequence ID" value="KPH74608.1"/>
    <property type="molecule type" value="Genomic_DNA"/>
</dbReference>
<dbReference type="PANTHER" id="PTHR34094">
    <property type="match status" value="1"/>
</dbReference>
<evidence type="ECO:0000313" key="3">
    <source>
        <dbReference type="EMBL" id="KPH74608.1"/>
    </source>
</evidence>
<evidence type="ECO:0000259" key="2">
    <source>
        <dbReference type="Pfam" id="PF13349"/>
    </source>
</evidence>
<feature type="domain" description="DUF4097" evidence="2">
    <location>
        <begin position="47"/>
        <end position="175"/>
    </location>
</feature>
<dbReference type="PANTHER" id="PTHR34094:SF1">
    <property type="entry name" value="PROTEIN FAM185A"/>
    <property type="match status" value="1"/>
</dbReference>
<dbReference type="Proteomes" id="UP000037854">
    <property type="component" value="Unassembled WGS sequence"/>
</dbReference>
<protein>
    <recommendedName>
        <fullName evidence="2">DUF4097 domain-containing protein</fullName>
    </recommendedName>
</protein>
<comment type="caution">
    <text evidence="3">The sequence shown here is derived from an EMBL/GenBank/DDBJ whole genome shotgun (WGS) entry which is preliminary data.</text>
</comment>
<name>A0ABR5MIT4_9BACI</name>
<proteinExistence type="predicted"/>
<dbReference type="RefSeq" id="WP_047183612.1">
    <property type="nucleotide sequence ID" value="NZ_JANKBL010000024.1"/>
</dbReference>